<organism evidence="1">
    <name type="scientific">Arundo donax</name>
    <name type="common">Giant reed</name>
    <name type="synonym">Donax arundinaceus</name>
    <dbReference type="NCBI Taxonomy" id="35708"/>
    <lineage>
        <taxon>Eukaryota</taxon>
        <taxon>Viridiplantae</taxon>
        <taxon>Streptophyta</taxon>
        <taxon>Embryophyta</taxon>
        <taxon>Tracheophyta</taxon>
        <taxon>Spermatophyta</taxon>
        <taxon>Magnoliopsida</taxon>
        <taxon>Liliopsida</taxon>
        <taxon>Poales</taxon>
        <taxon>Poaceae</taxon>
        <taxon>PACMAD clade</taxon>
        <taxon>Arundinoideae</taxon>
        <taxon>Arundineae</taxon>
        <taxon>Arundo</taxon>
    </lineage>
</organism>
<name>A0A0A9BKE0_ARUDO</name>
<dbReference type="AlphaFoldDB" id="A0A0A9BKE0"/>
<proteinExistence type="predicted"/>
<reference evidence="1" key="2">
    <citation type="journal article" date="2015" name="Data Brief">
        <title>Shoot transcriptome of the giant reed, Arundo donax.</title>
        <authorList>
            <person name="Barrero R.A."/>
            <person name="Guerrero F.D."/>
            <person name="Moolhuijzen P."/>
            <person name="Goolsby J.A."/>
            <person name="Tidwell J."/>
            <person name="Bellgard S.E."/>
            <person name="Bellgard M.I."/>
        </authorList>
    </citation>
    <scope>NUCLEOTIDE SEQUENCE</scope>
    <source>
        <tissue evidence="1">Shoot tissue taken approximately 20 cm above the soil surface</tissue>
    </source>
</reference>
<protein>
    <submittedName>
        <fullName evidence="1">Uncharacterized protein</fullName>
    </submittedName>
</protein>
<accession>A0A0A9BKE0</accession>
<dbReference type="EMBL" id="GBRH01234039">
    <property type="protein sequence ID" value="JAD63856.1"/>
    <property type="molecule type" value="Transcribed_RNA"/>
</dbReference>
<reference evidence="1" key="1">
    <citation type="submission" date="2014-09" db="EMBL/GenBank/DDBJ databases">
        <authorList>
            <person name="Magalhaes I.L.F."/>
            <person name="Oliveira U."/>
            <person name="Santos F.R."/>
            <person name="Vidigal T.H.D.A."/>
            <person name="Brescovit A.D."/>
            <person name="Santos A.J."/>
        </authorList>
    </citation>
    <scope>NUCLEOTIDE SEQUENCE</scope>
    <source>
        <tissue evidence="1">Shoot tissue taken approximately 20 cm above the soil surface</tissue>
    </source>
</reference>
<evidence type="ECO:0000313" key="1">
    <source>
        <dbReference type="EMBL" id="JAD63856.1"/>
    </source>
</evidence>
<sequence>MHPDSYFMKPQHIILLYG</sequence>